<feature type="region of interest" description="Disordered" evidence="1">
    <location>
        <begin position="27"/>
        <end position="94"/>
    </location>
</feature>
<dbReference type="OrthoDB" id="2322499at2759"/>
<evidence type="ECO:0000313" key="2">
    <source>
        <dbReference type="EMBL" id="KAF2745625.1"/>
    </source>
</evidence>
<evidence type="ECO:0008006" key="4">
    <source>
        <dbReference type="Google" id="ProtNLM"/>
    </source>
</evidence>
<dbReference type="Proteomes" id="UP000799440">
    <property type="component" value="Unassembled WGS sequence"/>
</dbReference>
<accession>A0A6A6V561</accession>
<protein>
    <recommendedName>
        <fullName evidence="4">F-box domain-containing protein</fullName>
    </recommendedName>
</protein>
<feature type="compositionally biased region" description="Pro residues" evidence="1">
    <location>
        <begin position="425"/>
        <end position="446"/>
    </location>
</feature>
<sequence length="472" mass="54228">MVNCKRVAFKVSQQAPVKEKPSVSVINCRKPGRPRRDVEPKSQQMPLATIITLPGQRKRSLTGDCSEDASPTSPKRPRTETRPPFPVQNPKPQNQIAKLRADRPLKTPVCPDILSVILDFTPPAQVFEMRKKLLPVYYAVKHHPKIWENCRKYHMPKLPDPPPSLGITEFQYADLRHGQGCQRCRTKQTRKTYWIFLRRWCRKCLAEKLCERGTAERFLRESGISNEDINVFIECLPSGIIDSWDNFVGHGPSHTPGAFKTHYVQSDVLALIAGYRTAREGAAKRDNLANWYSESREWLARKKEQAMERRAFAQQMWKLEEETRQDKAMSNKHIKLQRKEDYCKRALELTPPIPEQELEKLPSFKRAIAIPKPPHNSSWLQLKPKLEREVQELRRVGGNEHEAKWNKKASSEGNPEPSDLESRAPEPPCHQGPYQPAPYQHPPLQLPPLQQQYGASSNTPSTTGGRDVVWLF</sequence>
<evidence type="ECO:0000256" key="1">
    <source>
        <dbReference type="SAM" id="MobiDB-lite"/>
    </source>
</evidence>
<keyword evidence="3" id="KW-1185">Reference proteome</keyword>
<name>A0A6A6V561_9PLEO</name>
<feature type="compositionally biased region" description="Basic and acidic residues" evidence="1">
    <location>
        <begin position="394"/>
        <end position="405"/>
    </location>
</feature>
<dbReference type="EMBL" id="MU006581">
    <property type="protein sequence ID" value="KAF2745625.1"/>
    <property type="molecule type" value="Genomic_DNA"/>
</dbReference>
<reference evidence="2" key="1">
    <citation type="journal article" date="2020" name="Stud. Mycol.">
        <title>101 Dothideomycetes genomes: a test case for predicting lifestyles and emergence of pathogens.</title>
        <authorList>
            <person name="Haridas S."/>
            <person name="Albert R."/>
            <person name="Binder M."/>
            <person name="Bloem J."/>
            <person name="Labutti K."/>
            <person name="Salamov A."/>
            <person name="Andreopoulos B."/>
            <person name="Baker S."/>
            <person name="Barry K."/>
            <person name="Bills G."/>
            <person name="Bluhm B."/>
            <person name="Cannon C."/>
            <person name="Castanera R."/>
            <person name="Culley D."/>
            <person name="Daum C."/>
            <person name="Ezra D."/>
            <person name="Gonzalez J."/>
            <person name="Henrissat B."/>
            <person name="Kuo A."/>
            <person name="Liang C."/>
            <person name="Lipzen A."/>
            <person name="Lutzoni F."/>
            <person name="Magnuson J."/>
            <person name="Mondo S."/>
            <person name="Nolan M."/>
            <person name="Ohm R."/>
            <person name="Pangilinan J."/>
            <person name="Park H.-J."/>
            <person name="Ramirez L."/>
            <person name="Alfaro M."/>
            <person name="Sun H."/>
            <person name="Tritt A."/>
            <person name="Yoshinaga Y."/>
            <person name="Zwiers L.-H."/>
            <person name="Turgeon B."/>
            <person name="Goodwin S."/>
            <person name="Spatafora J."/>
            <person name="Crous P."/>
            <person name="Grigoriev I."/>
        </authorList>
    </citation>
    <scope>NUCLEOTIDE SEQUENCE</scope>
    <source>
        <strain evidence="2">CBS 119925</strain>
    </source>
</reference>
<feature type="region of interest" description="Disordered" evidence="1">
    <location>
        <begin position="394"/>
        <end position="472"/>
    </location>
</feature>
<organism evidence="2 3">
    <name type="scientific">Sporormia fimetaria CBS 119925</name>
    <dbReference type="NCBI Taxonomy" id="1340428"/>
    <lineage>
        <taxon>Eukaryota</taxon>
        <taxon>Fungi</taxon>
        <taxon>Dikarya</taxon>
        <taxon>Ascomycota</taxon>
        <taxon>Pezizomycotina</taxon>
        <taxon>Dothideomycetes</taxon>
        <taxon>Pleosporomycetidae</taxon>
        <taxon>Pleosporales</taxon>
        <taxon>Sporormiaceae</taxon>
        <taxon>Sporormia</taxon>
    </lineage>
</organism>
<dbReference type="AlphaFoldDB" id="A0A6A6V561"/>
<gene>
    <name evidence="2" type="ORF">M011DRAFT_405900</name>
</gene>
<proteinExistence type="predicted"/>
<evidence type="ECO:0000313" key="3">
    <source>
        <dbReference type="Proteomes" id="UP000799440"/>
    </source>
</evidence>